<keyword evidence="5" id="KW-0539">Nucleus</keyword>
<dbReference type="Gene3D" id="3.40.50.12650">
    <property type="match status" value="1"/>
</dbReference>
<comment type="similarity">
    <text evidence="2">Belongs to the DNA repair metallo-beta-lactamase (DRMBL) family.</text>
</comment>
<dbReference type="Gene3D" id="3.60.15.10">
    <property type="entry name" value="Ribonuclease Z/Hydroxyacylglutathione hydrolase-like"/>
    <property type="match status" value="1"/>
</dbReference>
<protein>
    <recommendedName>
        <fullName evidence="6">DNA repair metallo-beta-lactamase domain-containing protein</fullName>
    </recommendedName>
</protein>
<dbReference type="Proteomes" id="UP000827721">
    <property type="component" value="Unassembled WGS sequence"/>
</dbReference>
<evidence type="ECO:0000256" key="5">
    <source>
        <dbReference type="ARBA" id="ARBA00023242"/>
    </source>
</evidence>
<proteinExistence type="inferred from homology"/>
<dbReference type="Pfam" id="PF07522">
    <property type="entry name" value="DRMBL"/>
    <property type="match status" value="1"/>
</dbReference>
<dbReference type="PANTHER" id="PTHR23240:SF31">
    <property type="entry name" value="DNA REPAIR METALLO-BETA-LACTAMASE FAMILY PROTEIN"/>
    <property type="match status" value="1"/>
</dbReference>
<keyword evidence="4" id="KW-0234">DNA repair</keyword>
<evidence type="ECO:0000313" key="8">
    <source>
        <dbReference type="Proteomes" id="UP000827721"/>
    </source>
</evidence>
<dbReference type="InterPro" id="IPR036866">
    <property type="entry name" value="RibonucZ/Hydroxyglut_hydro"/>
</dbReference>
<dbReference type="EMBL" id="JAFEMO010000008">
    <property type="protein sequence ID" value="KAH7566076.1"/>
    <property type="molecule type" value="Genomic_DNA"/>
</dbReference>
<reference evidence="7 8" key="1">
    <citation type="submission" date="2021-02" db="EMBL/GenBank/DDBJ databases">
        <title>Plant Genome Project.</title>
        <authorList>
            <person name="Zhang R.-G."/>
        </authorList>
    </citation>
    <scope>NUCLEOTIDE SEQUENCE [LARGE SCALE GENOMIC DNA]</scope>
    <source>
        <tissue evidence="7">Leaves</tissue>
    </source>
</reference>
<comment type="caution">
    <text evidence="7">The sequence shown here is derived from an EMBL/GenBank/DDBJ whole genome shotgun (WGS) entry which is preliminary data.</text>
</comment>
<dbReference type="InterPro" id="IPR011084">
    <property type="entry name" value="DRMBL"/>
</dbReference>
<sequence>MPIEMPKGLPFAVDTFSPTSKKKRHHFLTHAHTDHTLGISSHSHYPIYSTHLTKSLLLHHYPHLDDSLFLGIEVGHTLLLHDPDGDFTVSAYDANHCPGAVMFLFEGNFGSILHTGDCRLTPECLQSLPEKYIGKKGKKPRCQLDYIFLDCTFGKFSQKFPSKPSAIRQVISCIWKHPDAPVVYLTCDILGQEEILANVSKTFGSKIFVDKATNPKCFQSLMLVAPEIVSEDPSTRFQMFDGFSKLCERASAKLSEARAHFQPEPLIIRPSAQWYVCGEENLETLSQRKLRFNEALKDQFGIWHVCYSMHSSREELEWALQLLAPKWVVSTTPSCWAMELDYVREHCIGARITSDDPLWKLLDISVEASLKLDESIKTADSAPVVEVTNQFSAESELKPVTRSPGRKELLSLSPSGTRPPVTLFGRARLSLENSNFLCYKKKIDFKQDDPSQIIVCKNDQVLSSRDVDVELNCKNNFANKERDVTITGKCEKLEKVYKSSFRSGVGSSCEESKTESAKGNPLQIVVKTSEQEFSSREVDLAVNHENKFKKVEIDATTMQCGKFVEKRHYNGSVVSLVSSSSSFNASLRRLYRSRNVPVPQPLPSLVELMNANKRAKRRFEL</sequence>
<keyword evidence="8" id="KW-1185">Reference proteome</keyword>
<dbReference type="SUPFAM" id="SSF56281">
    <property type="entry name" value="Metallo-hydrolase/oxidoreductase"/>
    <property type="match status" value="1"/>
</dbReference>
<evidence type="ECO:0000256" key="1">
    <source>
        <dbReference type="ARBA" id="ARBA00004123"/>
    </source>
</evidence>
<evidence type="ECO:0000259" key="6">
    <source>
        <dbReference type="Pfam" id="PF07522"/>
    </source>
</evidence>
<gene>
    <name evidence="7" type="ORF">JRO89_XS08G0080600</name>
</gene>
<organism evidence="7 8">
    <name type="scientific">Xanthoceras sorbifolium</name>
    <dbReference type="NCBI Taxonomy" id="99658"/>
    <lineage>
        <taxon>Eukaryota</taxon>
        <taxon>Viridiplantae</taxon>
        <taxon>Streptophyta</taxon>
        <taxon>Embryophyta</taxon>
        <taxon>Tracheophyta</taxon>
        <taxon>Spermatophyta</taxon>
        <taxon>Magnoliopsida</taxon>
        <taxon>eudicotyledons</taxon>
        <taxon>Gunneridae</taxon>
        <taxon>Pentapetalae</taxon>
        <taxon>rosids</taxon>
        <taxon>malvids</taxon>
        <taxon>Sapindales</taxon>
        <taxon>Sapindaceae</taxon>
        <taxon>Xanthoceroideae</taxon>
        <taxon>Xanthoceras</taxon>
    </lineage>
</organism>
<dbReference type="PANTHER" id="PTHR23240">
    <property type="entry name" value="DNA CROSS-LINK REPAIR PROTEIN PSO2/SNM1-RELATED"/>
    <property type="match status" value="1"/>
</dbReference>
<evidence type="ECO:0000313" key="7">
    <source>
        <dbReference type="EMBL" id="KAH7566076.1"/>
    </source>
</evidence>
<evidence type="ECO:0000256" key="3">
    <source>
        <dbReference type="ARBA" id="ARBA00022763"/>
    </source>
</evidence>
<name>A0ABQ8HNZ4_9ROSI</name>
<comment type="subcellular location">
    <subcellularLocation>
        <location evidence="1">Nucleus</location>
    </subcellularLocation>
</comment>
<accession>A0ABQ8HNZ4</accession>
<feature type="domain" description="DNA repair metallo-beta-lactamase" evidence="6">
    <location>
        <begin position="225"/>
        <end position="335"/>
    </location>
</feature>
<evidence type="ECO:0000256" key="2">
    <source>
        <dbReference type="ARBA" id="ARBA00010304"/>
    </source>
</evidence>
<keyword evidence="3" id="KW-0227">DNA damage</keyword>
<evidence type="ECO:0000256" key="4">
    <source>
        <dbReference type="ARBA" id="ARBA00023204"/>
    </source>
</evidence>